<protein>
    <submittedName>
        <fullName evidence="1">Uncharacterized protein</fullName>
    </submittedName>
</protein>
<geneLocation type="plasmid" evidence="2">
    <name>psj05684b</name>
</geneLocation>
<sequence>MEVFGKCRGQGHDVSSRDACRSHKRDVVLFTGGPMAHASQRGAFQTAAL</sequence>
<dbReference type="EMBL" id="CP023068">
    <property type="protein sequence ID" value="ASY66175.1"/>
    <property type="molecule type" value="Genomic_DNA"/>
</dbReference>
<keyword evidence="1" id="KW-0614">Plasmid</keyword>
<dbReference type="Proteomes" id="UP000217211">
    <property type="component" value="Plasmid pSJ05684b"/>
</dbReference>
<name>A0A249PKD1_9HYPH</name>
<accession>A0A249PKD1</accession>
<keyword evidence="2" id="KW-1185">Reference proteome</keyword>
<reference evidence="1 2" key="1">
    <citation type="submission" date="2017-08" db="EMBL/GenBank/DDBJ databases">
        <title>Multipartite genome sequences of Sinorhizobium species nodulating soybeans.</title>
        <authorList>
            <person name="Tian C.F."/>
        </authorList>
    </citation>
    <scope>NUCLEOTIDE SEQUENCE [LARGE SCALE GENOMIC DNA]</scope>
    <source>
        <strain evidence="1 2">CCBAU 05684</strain>
        <plasmid evidence="2">psj05684b</plasmid>
    </source>
</reference>
<evidence type="ECO:0000313" key="1">
    <source>
        <dbReference type="EMBL" id="ASY66175.1"/>
    </source>
</evidence>
<dbReference type="KEGG" id="esj:SJ05684_b51930"/>
<dbReference type="AlphaFoldDB" id="A0A249PKD1"/>
<gene>
    <name evidence="1" type="ORF">SJ05684_b51930</name>
</gene>
<proteinExistence type="predicted"/>
<evidence type="ECO:0000313" key="2">
    <source>
        <dbReference type="Proteomes" id="UP000217211"/>
    </source>
</evidence>
<organism evidence="1 2">
    <name type="scientific">Sinorhizobium sojae CCBAU 05684</name>
    <dbReference type="NCBI Taxonomy" id="716928"/>
    <lineage>
        <taxon>Bacteria</taxon>
        <taxon>Pseudomonadati</taxon>
        <taxon>Pseudomonadota</taxon>
        <taxon>Alphaproteobacteria</taxon>
        <taxon>Hyphomicrobiales</taxon>
        <taxon>Rhizobiaceae</taxon>
        <taxon>Sinorhizobium/Ensifer group</taxon>
        <taxon>Sinorhizobium</taxon>
    </lineage>
</organism>